<organism evidence="3 4">
    <name type="scientific">Plectus sambesii</name>
    <dbReference type="NCBI Taxonomy" id="2011161"/>
    <lineage>
        <taxon>Eukaryota</taxon>
        <taxon>Metazoa</taxon>
        <taxon>Ecdysozoa</taxon>
        <taxon>Nematoda</taxon>
        <taxon>Chromadorea</taxon>
        <taxon>Plectida</taxon>
        <taxon>Plectina</taxon>
        <taxon>Plectoidea</taxon>
        <taxon>Plectidae</taxon>
        <taxon>Plectus</taxon>
    </lineage>
</organism>
<dbReference type="AlphaFoldDB" id="A0A914W599"/>
<feature type="compositionally biased region" description="Polar residues" evidence="2">
    <location>
        <begin position="411"/>
        <end position="425"/>
    </location>
</feature>
<evidence type="ECO:0000256" key="2">
    <source>
        <dbReference type="SAM" id="MobiDB-lite"/>
    </source>
</evidence>
<name>A0A914W599_9BILA</name>
<proteinExistence type="predicted"/>
<feature type="compositionally biased region" description="Polar residues" evidence="2">
    <location>
        <begin position="490"/>
        <end position="506"/>
    </location>
</feature>
<feature type="compositionally biased region" description="Basic residues" evidence="2">
    <location>
        <begin position="526"/>
        <end position="539"/>
    </location>
</feature>
<dbReference type="PANTHER" id="PTHR48029">
    <property type="entry name" value="NUCLEOLAR PROTEIN 8"/>
    <property type="match status" value="1"/>
</dbReference>
<keyword evidence="1" id="KW-0694">RNA-binding</keyword>
<feature type="compositionally biased region" description="Polar residues" evidence="2">
    <location>
        <begin position="89"/>
        <end position="98"/>
    </location>
</feature>
<feature type="compositionally biased region" description="Acidic residues" evidence="2">
    <location>
        <begin position="182"/>
        <end position="193"/>
    </location>
</feature>
<accession>A0A914W599</accession>
<evidence type="ECO:0000313" key="3">
    <source>
        <dbReference type="Proteomes" id="UP000887566"/>
    </source>
</evidence>
<evidence type="ECO:0000256" key="1">
    <source>
        <dbReference type="ARBA" id="ARBA00022884"/>
    </source>
</evidence>
<dbReference type="WBParaSite" id="PSAMB.scaffold3084size19726.g20272.t1">
    <property type="protein sequence ID" value="PSAMB.scaffold3084size19726.g20272.t1"/>
    <property type="gene ID" value="PSAMB.scaffold3084size19726.g20272"/>
</dbReference>
<reference evidence="4" key="1">
    <citation type="submission" date="2022-11" db="UniProtKB">
        <authorList>
            <consortium name="WormBaseParasite"/>
        </authorList>
    </citation>
    <scope>IDENTIFICATION</scope>
</reference>
<feature type="compositionally biased region" description="Acidic residues" evidence="2">
    <location>
        <begin position="124"/>
        <end position="143"/>
    </location>
</feature>
<feature type="compositionally biased region" description="Basic and acidic residues" evidence="2">
    <location>
        <begin position="20"/>
        <end position="49"/>
    </location>
</feature>
<feature type="region of interest" description="Disordered" evidence="2">
    <location>
        <begin position="479"/>
        <end position="552"/>
    </location>
</feature>
<dbReference type="PANTHER" id="PTHR48029:SF1">
    <property type="entry name" value="NUCLEOLAR PROTEIN 8"/>
    <property type="match status" value="1"/>
</dbReference>
<dbReference type="Proteomes" id="UP000887566">
    <property type="component" value="Unplaced"/>
</dbReference>
<feature type="compositionally biased region" description="Basic and acidic residues" evidence="2">
    <location>
        <begin position="387"/>
        <end position="400"/>
    </location>
</feature>
<feature type="region of interest" description="Disordered" evidence="2">
    <location>
        <begin position="176"/>
        <end position="325"/>
    </location>
</feature>
<feature type="compositionally biased region" description="Basic and acidic residues" evidence="2">
    <location>
        <begin position="194"/>
        <end position="203"/>
    </location>
</feature>
<feature type="compositionally biased region" description="Low complexity" evidence="2">
    <location>
        <begin position="99"/>
        <end position="116"/>
    </location>
</feature>
<evidence type="ECO:0000313" key="4">
    <source>
        <dbReference type="WBParaSite" id="PSAMB.scaffold3084size19726.g20272.t1"/>
    </source>
</evidence>
<feature type="compositionally biased region" description="Basic and acidic residues" evidence="2">
    <location>
        <begin position="244"/>
        <end position="260"/>
    </location>
</feature>
<feature type="region of interest" description="Disordered" evidence="2">
    <location>
        <begin position="341"/>
        <end position="428"/>
    </location>
</feature>
<sequence length="552" mass="61371">MKGQFSSEGDSANGQQLKSDVFDRADKHTRSEERRIQSLLQKRELERKRQCLVSDTLKKIDSAEGTGLNKKIRFDSDSDNDDNERCAPTNATTSKSSLANGSTSNGTITSASTSTSKTKKPALFDDDDEEDDEQNGEDAEADGEMFALKPHFFGKKGAELMALEARYGGDDRFKLSNKFVEEGDEPEEPQDEEQVQRQQEKKNALGILERVLGHNLRSNKHDEEATVSTSAATRPLIVRFDPNNPEHERYDLAKPTKPEDSSSSDDDDEETAGKVSNSQEPVAKKPKHVSKPEDSSSSDEDDEETAGKVSNSQEPVAKKPKHVTSYHMDADFAEALRARLAQSADAEKDQPAQPFSLLSSLGRQQPPDSQANGVKPEIPSATQAIPKLEKWQTLKSHLADSSDEEGYADPSISQRNISSKTTDGSSYFFLDADDPIVAKTVQRFRRTEDIEIVKKKWSKFRESIVKCYKKQKKLAVRTAKTKERALYRSNPGQSSDSKPARESSTFPRRPTAVKQPQPHQKNPTLKAKRLAKKKRRIATKKATTEPVSNGVS</sequence>
<keyword evidence="3" id="KW-1185">Reference proteome</keyword>
<feature type="compositionally biased region" description="Polar residues" evidence="2">
    <location>
        <begin position="1"/>
        <end position="18"/>
    </location>
</feature>
<dbReference type="GO" id="GO:0003723">
    <property type="term" value="F:RNA binding"/>
    <property type="evidence" value="ECO:0007669"/>
    <property type="project" value="UniProtKB-KW"/>
</dbReference>
<protein>
    <submittedName>
        <fullName evidence="4">Nucleolar protein 8</fullName>
    </submittedName>
</protein>
<feature type="compositionally biased region" description="Polar residues" evidence="2">
    <location>
        <begin position="356"/>
        <end position="372"/>
    </location>
</feature>
<feature type="region of interest" description="Disordered" evidence="2">
    <location>
        <begin position="1"/>
        <end position="145"/>
    </location>
</feature>